<dbReference type="InterPro" id="IPR036291">
    <property type="entry name" value="NAD(P)-bd_dom_sf"/>
</dbReference>
<sequence>MFHRKCRSNARLDGKTVVITGANTGIGKATALDLTRRGGRVILACRDLKRAQDAADDIRRKTSGTEGAGEVLTVHLDLSSLDSVRECAQTLLRTEKYINILINNAGVCLCPKGLTKDGFEMQFGVNHLGHFLFTNLLLPRIMRSAPARIIIVSSHIHVMRPTDIFLDDVAWENRPYSTFKAYSHSKLANVLFAKELAVKLQGTGGDNLCFRPGSSSDRGLTARG</sequence>
<dbReference type="PANTHER" id="PTHR43157:SF73">
    <property type="entry name" value="WW DOMAIN-CONTAINING OXIDOREDUCTASE-LIKE PROTEIN"/>
    <property type="match status" value="1"/>
</dbReference>
<dbReference type="GO" id="GO:0016491">
    <property type="term" value="F:oxidoreductase activity"/>
    <property type="evidence" value="ECO:0007669"/>
    <property type="project" value="UniProtKB-KW"/>
</dbReference>
<proteinExistence type="evidence at transcript level"/>
<dbReference type="Pfam" id="PF00106">
    <property type="entry name" value="adh_short"/>
    <property type="match status" value="1"/>
</dbReference>
<dbReference type="PRINTS" id="PR00081">
    <property type="entry name" value="GDHRDH"/>
</dbReference>
<reference evidence="2" key="1">
    <citation type="submission" date="2013-03" db="EMBL/GenBank/DDBJ databases">
        <title>Immune-Related transcriptome of Coptotermes formosanus Shiraki workers: the defense mechanism.</title>
        <authorList>
            <person name="Hussain A."/>
            <person name="Li Y.F."/>
            <person name="Wen S.Y."/>
        </authorList>
    </citation>
    <scope>NUCLEOTIDE SEQUENCE</scope>
</reference>
<name>R4V4L8_COPFO</name>
<accession>R4V4L8</accession>
<keyword evidence="1" id="KW-0560">Oxidoreductase</keyword>
<protein>
    <submittedName>
        <fullName evidence="2">Retinol dehydrogenase 13-like protein</fullName>
    </submittedName>
</protein>
<dbReference type="AlphaFoldDB" id="R4V4L8"/>
<organism evidence="2">
    <name type="scientific">Coptotermes formosanus</name>
    <name type="common">Formosan subterranean termite</name>
    <dbReference type="NCBI Taxonomy" id="36987"/>
    <lineage>
        <taxon>Eukaryota</taxon>
        <taxon>Metazoa</taxon>
        <taxon>Ecdysozoa</taxon>
        <taxon>Arthropoda</taxon>
        <taxon>Hexapoda</taxon>
        <taxon>Insecta</taxon>
        <taxon>Pterygota</taxon>
        <taxon>Neoptera</taxon>
        <taxon>Polyneoptera</taxon>
        <taxon>Dictyoptera</taxon>
        <taxon>Blattodea</taxon>
        <taxon>Blattoidea</taxon>
        <taxon>Termitoidae</taxon>
        <taxon>Rhinotermitidae</taxon>
        <taxon>Coptotermes</taxon>
    </lineage>
</organism>
<dbReference type="InterPro" id="IPR002347">
    <property type="entry name" value="SDR_fam"/>
</dbReference>
<dbReference type="Gene3D" id="3.40.50.720">
    <property type="entry name" value="NAD(P)-binding Rossmann-like Domain"/>
    <property type="match status" value="1"/>
</dbReference>
<dbReference type="PANTHER" id="PTHR43157">
    <property type="entry name" value="PHOSPHATIDYLINOSITOL-GLYCAN BIOSYNTHESIS CLASS F PROTEIN-RELATED"/>
    <property type="match status" value="1"/>
</dbReference>
<dbReference type="SUPFAM" id="SSF51735">
    <property type="entry name" value="NAD(P)-binding Rossmann-fold domains"/>
    <property type="match status" value="1"/>
</dbReference>
<evidence type="ECO:0000313" key="2">
    <source>
        <dbReference type="EMBL" id="AGM32808.1"/>
    </source>
</evidence>
<evidence type="ECO:0000256" key="1">
    <source>
        <dbReference type="ARBA" id="ARBA00023002"/>
    </source>
</evidence>
<dbReference type="EMBL" id="KC740984">
    <property type="protein sequence ID" value="AGM32808.1"/>
    <property type="molecule type" value="mRNA"/>
</dbReference>